<dbReference type="PRINTS" id="PR00171">
    <property type="entry name" value="SUGRTRNSPORT"/>
</dbReference>
<dbReference type="STRING" id="59922.P9303_19521"/>
<dbReference type="SUPFAM" id="SSF103473">
    <property type="entry name" value="MFS general substrate transporter"/>
    <property type="match status" value="1"/>
</dbReference>
<feature type="domain" description="Major facilitator superfamily (MFS) profile" evidence="11">
    <location>
        <begin position="31"/>
        <end position="472"/>
    </location>
</feature>
<accession>A2CB34</accession>
<keyword evidence="3 9" id="KW-0813">Transport</keyword>
<feature type="transmembrane region" description="Helical" evidence="10">
    <location>
        <begin position="314"/>
        <end position="336"/>
    </location>
</feature>
<evidence type="ECO:0000256" key="5">
    <source>
        <dbReference type="ARBA" id="ARBA00022597"/>
    </source>
</evidence>
<dbReference type="InterPro" id="IPR050814">
    <property type="entry name" value="Myo-inositol_Transporter"/>
</dbReference>
<evidence type="ECO:0000256" key="1">
    <source>
        <dbReference type="ARBA" id="ARBA00004651"/>
    </source>
</evidence>
<feature type="transmembrane region" description="Helical" evidence="10">
    <location>
        <begin position="67"/>
        <end position="88"/>
    </location>
</feature>
<dbReference type="InterPro" id="IPR036259">
    <property type="entry name" value="MFS_trans_sf"/>
</dbReference>
<proteinExistence type="inferred from homology"/>
<evidence type="ECO:0000256" key="3">
    <source>
        <dbReference type="ARBA" id="ARBA00022448"/>
    </source>
</evidence>
<evidence type="ECO:0000256" key="8">
    <source>
        <dbReference type="ARBA" id="ARBA00023136"/>
    </source>
</evidence>
<dbReference type="HOGENOM" id="CLU_001265_30_5_3"/>
<dbReference type="FunFam" id="1.20.1250.20:FF:000122">
    <property type="entry name" value="D-xylose transporter XylE"/>
    <property type="match status" value="1"/>
</dbReference>
<evidence type="ECO:0000256" key="7">
    <source>
        <dbReference type="ARBA" id="ARBA00022989"/>
    </source>
</evidence>
<dbReference type="EMBL" id="CP000554">
    <property type="protein sequence ID" value="ABM78694.1"/>
    <property type="molecule type" value="Genomic_DNA"/>
</dbReference>
<reference evidence="12 13" key="1">
    <citation type="journal article" date="2007" name="PLoS Genet.">
        <title>Patterns and implications of gene gain and loss in the evolution of Prochlorococcus.</title>
        <authorList>
            <person name="Kettler G.C."/>
            <person name="Martiny A.C."/>
            <person name="Huang K."/>
            <person name="Zucker J."/>
            <person name="Coleman M.L."/>
            <person name="Rodrigue S."/>
            <person name="Chen F."/>
            <person name="Lapidus A."/>
            <person name="Ferriera S."/>
            <person name="Johnson J."/>
            <person name="Steglich C."/>
            <person name="Church G.M."/>
            <person name="Richardson P."/>
            <person name="Chisholm S.W."/>
        </authorList>
    </citation>
    <scope>NUCLEOTIDE SEQUENCE [LARGE SCALE GENOMIC DNA]</scope>
    <source>
        <strain evidence="12 13">MIT 9303</strain>
    </source>
</reference>
<sequence>MQLANKQLLDPSNQLSDQRNKRRRLRFILQIAISAALGGFLFGYDTAVINGAVGAIGTAFTVSKETLGFAVASALLGSALGAFTAGWLSDRIGRRNSMLVAALMFLVGSLGSALAPTITTLILWRVVGGLAVGFASVLAPAYIAEISPASMRGQLGSLQQLAIVIGIFLALLFDYVIVLLTADQNPVSLIGPLAAWRWMFMSEIIPAALYAVLVIGIPESPRYLVQKGLTQRAKAVIEKTLHEPADQVIARIQSSLVNTHQGKLSELFDRHTILLPIIWTGVMLAIFQQFVGINVIFYYSSVLWQAVGFSAKDSLIVTVITSITNVVTTFIAIAFIDRLGRKPLLLAGSVVMAVNLGVMSWAFAGAPLVNGAPHLAGAGAIVALIAANLFVFAFGFSWGPVMWVMLGEMFNNRIRAVAIGLCAMVNWIANFLISDTFPGLLERSGPALAYGLYATAAAISFFLVLFFVRETKGMELEEMA</sequence>
<evidence type="ECO:0000256" key="10">
    <source>
        <dbReference type="SAM" id="Phobius"/>
    </source>
</evidence>
<comment type="subcellular location">
    <subcellularLocation>
        <location evidence="1">Cell membrane</location>
        <topology evidence="1">Multi-pass membrane protein</topology>
    </subcellularLocation>
</comment>
<keyword evidence="6 10" id="KW-0812">Transmembrane</keyword>
<feature type="transmembrane region" description="Helical" evidence="10">
    <location>
        <begin position="376"/>
        <end position="404"/>
    </location>
</feature>
<gene>
    <name evidence="12" type="ordered locus">P9303_19521</name>
</gene>
<dbReference type="GO" id="GO:0022857">
    <property type="term" value="F:transmembrane transporter activity"/>
    <property type="evidence" value="ECO:0007669"/>
    <property type="project" value="InterPro"/>
</dbReference>
<feature type="transmembrane region" description="Helical" evidence="10">
    <location>
        <begin position="273"/>
        <end position="299"/>
    </location>
</feature>
<dbReference type="AlphaFoldDB" id="A2CB34"/>
<dbReference type="InterPro" id="IPR005829">
    <property type="entry name" value="Sugar_transporter_CS"/>
</dbReference>
<dbReference type="NCBIfam" id="TIGR00879">
    <property type="entry name" value="SP"/>
    <property type="match status" value="1"/>
</dbReference>
<keyword evidence="5" id="KW-0762">Sugar transport</keyword>
<feature type="transmembrane region" description="Helical" evidence="10">
    <location>
        <begin position="27"/>
        <end position="47"/>
    </location>
</feature>
<feature type="transmembrane region" description="Helical" evidence="10">
    <location>
        <begin position="194"/>
        <end position="217"/>
    </location>
</feature>
<feature type="transmembrane region" description="Helical" evidence="10">
    <location>
        <begin position="161"/>
        <end position="182"/>
    </location>
</feature>
<dbReference type="PROSITE" id="PS50850">
    <property type="entry name" value="MFS"/>
    <property type="match status" value="1"/>
</dbReference>
<feature type="transmembrane region" description="Helical" evidence="10">
    <location>
        <begin position="130"/>
        <end position="149"/>
    </location>
</feature>
<dbReference type="InterPro" id="IPR020846">
    <property type="entry name" value="MFS_dom"/>
</dbReference>
<evidence type="ECO:0000313" key="12">
    <source>
        <dbReference type="EMBL" id="ABM78694.1"/>
    </source>
</evidence>
<feature type="transmembrane region" description="Helical" evidence="10">
    <location>
        <begin position="343"/>
        <end position="364"/>
    </location>
</feature>
<evidence type="ECO:0000313" key="13">
    <source>
        <dbReference type="Proteomes" id="UP000002274"/>
    </source>
</evidence>
<keyword evidence="8 10" id="KW-0472">Membrane</keyword>
<feature type="transmembrane region" description="Helical" evidence="10">
    <location>
        <begin position="100"/>
        <end position="124"/>
    </location>
</feature>
<dbReference type="KEGG" id="pmf:P9303_19521"/>
<dbReference type="InterPro" id="IPR005828">
    <property type="entry name" value="MFS_sugar_transport-like"/>
</dbReference>
<keyword evidence="4" id="KW-1003">Cell membrane</keyword>
<dbReference type="CDD" id="cd17359">
    <property type="entry name" value="MFS_XylE_like"/>
    <property type="match status" value="1"/>
</dbReference>
<dbReference type="Pfam" id="PF00083">
    <property type="entry name" value="Sugar_tr"/>
    <property type="match status" value="1"/>
</dbReference>
<dbReference type="InterPro" id="IPR003663">
    <property type="entry name" value="Sugar/inositol_transpt"/>
</dbReference>
<protein>
    <recommendedName>
        <fullName evidence="11">Major facilitator superfamily (MFS) profile domain-containing protein</fullName>
    </recommendedName>
</protein>
<comment type="similarity">
    <text evidence="2 9">Belongs to the major facilitator superfamily. Sugar transporter (TC 2.A.1.1) family.</text>
</comment>
<dbReference type="GO" id="GO:0005886">
    <property type="term" value="C:plasma membrane"/>
    <property type="evidence" value="ECO:0007669"/>
    <property type="project" value="UniProtKB-SubCell"/>
</dbReference>
<dbReference type="Gene3D" id="1.20.1250.20">
    <property type="entry name" value="MFS general substrate transporter like domains"/>
    <property type="match status" value="2"/>
</dbReference>
<keyword evidence="7 10" id="KW-1133">Transmembrane helix</keyword>
<dbReference type="Proteomes" id="UP000002274">
    <property type="component" value="Chromosome"/>
</dbReference>
<name>A2CB34_PROM3</name>
<feature type="transmembrane region" description="Helical" evidence="10">
    <location>
        <begin position="448"/>
        <end position="468"/>
    </location>
</feature>
<dbReference type="PROSITE" id="PS00216">
    <property type="entry name" value="SUGAR_TRANSPORT_1"/>
    <property type="match status" value="2"/>
</dbReference>
<dbReference type="PROSITE" id="PS00217">
    <property type="entry name" value="SUGAR_TRANSPORT_2"/>
    <property type="match status" value="1"/>
</dbReference>
<evidence type="ECO:0000256" key="9">
    <source>
        <dbReference type="RuleBase" id="RU003346"/>
    </source>
</evidence>
<organism evidence="12 13">
    <name type="scientific">Prochlorococcus marinus (strain MIT 9303)</name>
    <dbReference type="NCBI Taxonomy" id="59922"/>
    <lineage>
        <taxon>Bacteria</taxon>
        <taxon>Bacillati</taxon>
        <taxon>Cyanobacteriota</taxon>
        <taxon>Cyanophyceae</taxon>
        <taxon>Synechococcales</taxon>
        <taxon>Prochlorococcaceae</taxon>
        <taxon>Prochlorococcus</taxon>
    </lineage>
</organism>
<feature type="transmembrane region" description="Helical" evidence="10">
    <location>
        <begin position="416"/>
        <end position="433"/>
    </location>
</feature>
<dbReference type="InterPro" id="IPR047984">
    <property type="entry name" value="XylE-like"/>
</dbReference>
<evidence type="ECO:0000256" key="4">
    <source>
        <dbReference type="ARBA" id="ARBA00022475"/>
    </source>
</evidence>
<dbReference type="PANTHER" id="PTHR48020">
    <property type="entry name" value="PROTON MYO-INOSITOL COTRANSPORTER"/>
    <property type="match status" value="1"/>
</dbReference>
<dbReference type="PANTHER" id="PTHR48020:SF12">
    <property type="entry name" value="PROTON MYO-INOSITOL COTRANSPORTER"/>
    <property type="match status" value="1"/>
</dbReference>
<evidence type="ECO:0000256" key="6">
    <source>
        <dbReference type="ARBA" id="ARBA00022692"/>
    </source>
</evidence>
<evidence type="ECO:0000259" key="11">
    <source>
        <dbReference type="PROSITE" id="PS50850"/>
    </source>
</evidence>
<evidence type="ECO:0000256" key="2">
    <source>
        <dbReference type="ARBA" id="ARBA00010992"/>
    </source>
</evidence>